<dbReference type="Proteomes" id="UP000741013">
    <property type="component" value="Unassembled WGS sequence"/>
</dbReference>
<comment type="caution">
    <text evidence="2">The sequence shown here is derived from an EMBL/GenBank/DDBJ whole genome shotgun (WGS) entry which is preliminary data.</text>
</comment>
<feature type="region of interest" description="Disordered" evidence="1">
    <location>
        <begin position="1"/>
        <end position="46"/>
    </location>
</feature>
<gene>
    <name evidence="2" type="ORF">JOM49_005335</name>
</gene>
<evidence type="ECO:0000313" key="3">
    <source>
        <dbReference type="Proteomes" id="UP000741013"/>
    </source>
</evidence>
<evidence type="ECO:0000256" key="1">
    <source>
        <dbReference type="SAM" id="MobiDB-lite"/>
    </source>
</evidence>
<dbReference type="EMBL" id="JAGGMS010000001">
    <property type="protein sequence ID" value="MBP2183809.1"/>
    <property type="molecule type" value="Genomic_DNA"/>
</dbReference>
<name>A0ABS4PWK2_9PSEU</name>
<dbReference type="RefSeq" id="WP_209666919.1">
    <property type="nucleotide sequence ID" value="NZ_JAGGMS010000001.1"/>
</dbReference>
<protein>
    <submittedName>
        <fullName evidence="2">Uncharacterized protein</fullName>
    </submittedName>
</protein>
<reference evidence="2 3" key="1">
    <citation type="submission" date="2021-03" db="EMBL/GenBank/DDBJ databases">
        <title>Sequencing the genomes of 1000 actinobacteria strains.</title>
        <authorList>
            <person name="Klenk H.-P."/>
        </authorList>
    </citation>
    <scope>NUCLEOTIDE SEQUENCE [LARGE SCALE GENOMIC DNA]</scope>
    <source>
        <strain evidence="2 3">DSM 45510</strain>
    </source>
</reference>
<accession>A0ABS4PWK2</accession>
<keyword evidence="3" id="KW-1185">Reference proteome</keyword>
<feature type="compositionally biased region" description="Basic and acidic residues" evidence="1">
    <location>
        <begin position="34"/>
        <end position="46"/>
    </location>
</feature>
<proteinExistence type="predicted"/>
<sequence>MHSSGRSAAERGGMGWVDVVDHDATPTRVNGECVRGEEEQARHLRR</sequence>
<organism evidence="2 3">
    <name type="scientific">Amycolatopsis magusensis</name>
    <dbReference type="NCBI Taxonomy" id="882444"/>
    <lineage>
        <taxon>Bacteria</taxon>
        <taxon>Bacillati</taxon>
        <taxon>Actinomycetota</taxon>
        <taxon>Actinomycetes</taxon>
        <taxon>Pseudonocardiales</taxon>
        <taxon>Pseudonocardiaceae</taxon>
        <taxon>Amycolatopsis</taxon>
    </lineage>
</organism>
<evidence type="ECO:0000313" key="2">
    <source>
        <dbReference type="EMBL" id="MBP2183809.1"/>
    </source>
</evidence>